<keyword evidence="3" id="KW-0645">Protease</keyword>
<dbReference type="GO" id="GO:0008270">
    <property type="term" value="F:zinc ion binding"/>
    <property type="evidence" value="ECO:0007669"/>
    <property type="project" value="InterPro"/>
</dbReference>
<dbReference type="RefSeq" id="WP_094944014.1">
    <property type="nucleotide sequence ID" value="NZ_NOKQ01000276.1"/>
</dbReference>
<dbReference type="NCBIfam" id="NF005591">
    <property type="entry name" value="PRK07318.1"/>
    <property type="match status" value="1"/>
</dbReference>
<dbReference type="InterPro" id="IPR001261">
    <property type="entry name" value="ArgE/DapE_CS"/>
</dbReference>
<name>A0A264W0V4_9BACL</name>
<evidence type="ECO:0000256" key="8">
    <source>
        <dbReference type="ARBA" id="ARBA00023049"/>
    </source>
</evidence>
<dbReference type="GO" id="GO:0006508">
    <property type="term" value="P:proteolysis"/>
    <property type="evidence" value="ECO:0007669"/>
    <property type="project" value="UniProtKB-KW"/>
</dbReference>
<keyword evidence="4" id="KW-0479">Metal-binding</keyword>
<gene>
    <name evidence="9" type="ORF">CF394_12435</name>
</gene>
<evidence type="ECO:0000256" key="7">
    <source>
        <dbReference type="ARBA" id="ARBA00022997"/>
    </source>
</evidence>
<comment type="caution">
    <text evidence="9">The sequence shown here is derived from an EMBL/GenBank/DDBJ whole genome shotgun (WGS) entry which is preliminary data.</text>
</comment>
<comment type="similarity">
    <text evidence="2">Belongs to the peptidase M20A family.</text>
</comment>
<dbReference type="EMBL" id="NOKQ01000276">
    <property type="protein sequence ID" value="OZS77175.1"/>
    <property type="molecule type" value="Genomic_DNA"/>
</dbReference>
<dbReference type="CDD" id="cd03888">
    <property type="entry name" value="M20_PepV"/>
    <property type="match status" value="1"/>
</dbReference>
<proteinExistence type="inferred from homology"/>
<keyword evidence="8" id="KW-0482">Metalloprotease</keyword>
<organism evidence="9 10">
    <name type="scientific">Tetzosporium hominis</name>
    <dbReference type="NCBI Taxonomy" id="2020506"/>
    <lineage>
        <taxon>Bacteria</taxon>
        <taxon>Bacillati</taxon>
        <taxon>Bacillota</taxon>
        <taxon>Bacilli</taxon>
        <taxon>Bacillales</taxon>
        <taxon>Caryophanaceae</taxon>
        <taxon>Tetzosporium</taxon>
    </lineage>
</organism>
<dbReference type="Proteomes" id="UP000217065">
    <property type="component" value="Unassembled WGS sequence"/>
</dbReference>
<protein>
    <submittedName>
        <fullName evidence="9">Dipeptidase PepV</fullName>
    </submittedName>
</protein>
<dbReference type="GO" id="GO:0008237">
    <property type="term" value="F:metallopeptidase activity"/>
    <property type="evidence" value="ECO:0007669"/>
    <property type="project" value="UniProtKB-KW"/>
</dbReference>
<evidence type="ECO:0000256" key="3">
    <source>
        <dbReference type="ARBA" id="ARBA00022670"/>
    </source>
</evidence>
<evidence type="ECO:0000256" key="2">
    <source>
        <dbReference type="ARBA" id="ARBA00006247"/>
    </source>
</evidence>
<dbReference type="PANTHER" id="PTHR43808:SF31">
    <property type="entry name" value="N-ACETYL-L-CITRULLINE DEACETYLASE"/>
    <property type="match status" value="1"/>
</dbReference>
<keyword evidence="6" id="KW-0862">Zinc</keyword>
<dbReference type="InterPro" id="IPR002933">
    <property type="entry name" value="Peptidase_M20"/>
</dbReference>
<dbReference type="Gene3D" id="3.40.630.10">
    <property type="entry name" value="Zn peptidases"/>
    <property type="match status" value="1"/>
</dbReference>
<evidence type="ECO:0000313" key="9">
    <source>
        <dbReference type="EMBL" id="OZS77175.1"/>
    </source>
</evidence>
<accession>A0A264W0V4</accession>
<evidence type="ECO:0000256" key="6">
    <source>
        <dbReference type="ARBA" id="ARBA00022833"/>
    </source>
</evidence>
<dbReference type="InterPro" id="IPR010964">
    <property type="entry name" value="M20A_pepV-rel"/>
</dbReference>
<dbReference type="InterPro" id="IPR050072">
    <property type="entry name" value="Peptidase_M20A"/>
</dbReference>
<dbReference type="PROSITE" id="PS00758">
    <property type="entry name" value="ARGE_DAPE_CPG2_1"/>
    <property type="match status" value="1"/>
</dbReference>
<keyword evidence="7" id="KW-0224">Dipeptidase</keyword>
<keyword evidence="5" id="KW-0378">Hydrolase</keyword>
<evidence type="ECO:0000256" key="1">
    <source>
        <dbReference type="ARBA" id="ARBA00001947"/>
    </source>
</evidence>
<dbReference type="PANTHER" id="PTHR43808">
    <property type="entry name" value="ACETYLORNITHINE DEACETYLASE"/>
    <property type="match status" value="1"/>
</dbReference>
<dbReference type="AlphaFoldDB" id="A0A264W0V4"/>
<evidence type="ECO:0000256" key="4">
    <source>
        <dbReference type="ARBA" id="ARBA00022723"/>
    </source>
</evidence>
<dbReference type="OrthoDB" id="9761532at2"/>
<comment type="cofactor">
    <cofactor evidence="1">
        <name>Zn(2+)</name>
        <dbReference type="ChEBI" id="CHEBI:29105"/>
    </cofactor>
</comment>
<dbReference type="Pfam" id="PF01546">
    <property type="entry name" value="Peptidase_M20"/>
    <property type="match status" value="1"/>
</dbReference>
<dbReference type="Gene3D" id="3.30.70.360">
    <property type="match status" value="2"/>
</dbReference>
<reference evidence="9 10" key="1">
    <citation type="submission" date="2017-07" db="EMBL/GenBank/DDBJ databases">
        <title>Tetzosporium hominis gen.nov. sp.nov.</title>
        <authorList>
            <person name="Tetz G."/>
            <person name="Tetz V."/>
        </authorList>
    </citation>
    <scope>NUCLEOTIDE SEQUENCE [LARGE SCALE GENOMIC DNA]</scope>
    <source>
        <strain evidence="9 10">VT-49</strain>
    </source>
</reference>
<dbReference type="GO" id="GO:0016805">
    <property type="term" value="F:dipeptidase activity"/>
    <property type="evidence" value="ECO:0007669"/>
    <property type="project" value="UniProtKB-KW"/>
</dbReference>
<sequence>MDWYQRAVERKDELIQELQHLISIESVLDESAATDAYPFGPKPAEALHFLLEKGQQQGMKVKNVDHVAGHIEMGQGEELIGILGHVDVVPAGDGWSVPPFEGRVVGNKLIGRGAIDDKGPTMAAWMAMKLVKDSGIELSRRVRLIIGTDEESGFRCVKRYFETEEMPTLGFAPDADFPIIFAEKGIAGLLVSQSASAEPTDLIWFQSGARTNMVPDEANAYIQRPLSEIEPAFLAFLKQHQLKGRAQEVNGKTSLTVHGKSAHAMEPDLGVNAAIKLATFLTTQNLGGQGAAFVQLVVDSFGKDSRGKTFGGAFHDDMSGDTTYNAGILHFTKENGFEIEISMRYSVSCPFDQLVESMQQHFEQHQVQVKVKSNSTPHYVEESDELIQTLSKVYERQTGDKAKLLAIGGGTYARVLKKGVAFGMLFPGEPDVAHQADEFVDIENLLKATAIYADAIAELAGKKE</sequence>
<dbReference type="NCBIfam" id="TIGR01887">
    <property type="entry name" value="dipeptidaselike"/>
    <property type="match status" value="1"/>
</dbReference>
<dbReference type="GO" id="GO:0008777">
    <property type="term" value="F:acetylornithine deacetylase activity"/>
    <property type="evidence" value="ECO:0007669"/>
    <property type="project" value="TreeGrafter"/>
</dbReference>
<dbReference type="SUPFAM" id="SSF53187">
    <property type="entry name" value="Zn-dependent exopeptidases"/>
    <property type="match status" value="1"/>
</dbReference>
<evidence type="ECO:0000256" key="5">
    <source>
        <dbReference type="ARBA" id="ARBA00022801"/>
    </source>
</evidence>
<dbReference type="SUPFAM" id="SSF55031">
    <property type="entry name" value="Bacterial exopeptidase dimerisation domain"/>
    <property type="match status" value="1"/>
</dbReference>
<dbReference type="InterPro" id="IPR036264">
    <property type="entry name" value="Bact_exopeptidase_dim_dom"/>
</dbReference>
<dbReference type="GO" id="GO:0006526">
    <property type="term" value="P:L-arginine biosynthetic process"/>
    <property type="evidence" value="ECO:0007669"/>
    <property type="project" value="TreeGrafter"/>
</dbReference>
<keyword evidence="10" id="KW-1185">Reference proteome</keyword>
<evidence type="ECO:0000313" key="10">
    <source>
        <dbReference type="Proteomes" id="UP000217065"/>
    </source>
</evidence>